<evidence type="ECO:0000313" key="1">
    <source>
        <dbReference type="EMBL" id="ABJ59993.1"/>
    </source>
</evidence>
<dbReference type="Proteomes" id="UP000000664">
    <property type="component" value="Chromosome"/>
</dbReference>
<evidence type="ECO:0000313" key="3">
    <source>
        <dbReference type="Proteomes" id="UP000000664"/>
    </source>
</evidence>
<dbReference type="KEGG" id="lga:LGAS_0659"/>
<dbReference type="EMBL" id="CP000413">
    <property type="protein sequence ID" value="ABJ59993.1"/>
    <property type="molecule type" value="Genomic_DNA"/>
</dbReference>
<evidence type="ECO:0000313" key="2">
    <source>
        <dbReference type="EMBL" id="ABJ60053.1"/>
    </source>
</evidence>
<dbReference type="AlphaFoldDB" id="A0A805YYC5"/>
<dbReference type="RefSeq" id="WP_011678825.1">
    <property type="nucleotide sequence ID" value="NC_008530.1"/>
</dbReference>
<dbReference type="KEGG" id="lga:LGAS_0597"/>
<protein>
    <submittedName>
        <fullName evidence="2">Phage related protein</fullName>
    </submittedName>
</protein>
<dbReference type="EMBL" id="CP000413">
    <property type="protein sequence ID" value="ABJ60053.1"/>
    <property type="molecule type" value="Genomic_DNA"/>
</dbReference>
<sequence length="176" mass="20248">MYQIDLGLQPNLRATAKRVDKFLTINFQSYLNLAGLHRNQLTSPQLSFAPGSTNKNGVEKNFIDEAQDDIDIADPARKVCAAIYRTMDNCTDTSLKPYRRILIGTYIDQLRIVDVAATVNLSTRSIDTKKINAQCEFADRWLYWKKYFGVNDLPDLRVFSQKVKTVWPDKIKIRKN</sequence>
<dbReference type="GeneID" id="29638741"/>
<accession>A0A805YYC5</accession>
<proteinExistence type="predicted"/>
<reference evidence="2 3" key="1">
    <citation type="journal article" date="2006" name="Proc. Natl. Acad. Sci. U.S.A.">
        <title>Comparative genomics of the lactic acid bacteria.</title>
        <authorList>
            <person name="Makarova K."/>
            <person name="Slesarev A."/>
            <person name="Wolf Y."/>
            <person name="Sorokin A."/>
            <person name="Mirkin B."/>
            <person name="Koonin E."/>
            <person name="Pavlov A."/>
            <person name="Pavlova N."/>
            <person name="Karamychev V."/>
            <person name="Polouchine N."/>
            <person name="Shakhova V."/>
            <person name="Grigoriev I."/>
            <person name="Lou Y."/>
            <person name="Rohksar D."/>
            <person name="Lucas S."/>
            <person name="Huang K."/>
            <person name="Goodstein D.M."/>
            <person name="Hawkins T."/>
            <person name="Plengvidhya V."/>
            <person name="Welker D."/>
            <person name="Hughes J."/>
            <person name="Goh Y."/>
            <person name="Benson A."/>
            <person name="Baldwin K."/>
            <person name="Lee J.H."/>
            <person name="Diaz-Muniz I."/>
            <person name="Dosti B."/>
            <person name="Smeianov V."/>
            <person name="Wechter W."/>
            <person name="Barabote R."/>
            <person name="Lorca G."/>
            <person name="Altermann E."/>
            <person name="Barrangou R."/>
            <person name="Ganesan B."/>
            <person name="Xie Y."/>
            <person name="Rawsthorne H."/>
            <person name="Tamir D."/>
            <person name="Parker C."/>
            <person name="Breidt F."/>
            <person name="Broadbent J."/>
            <person name="Hutkins R."/>
            <person name="O'Sullivan D."/>
            <person name="Steele J."/>
            <person name="Unlu G."/>
            <person name="Saier M."/>
            <person name="Klaenhammer T."/>
            <person name="Richardson P."/>
            <person name="Kozyavkin S."/>
            <person name="Weimer B."/>
            <person name="Mills D."/>
        </authorList>
    </citation>
    <scope>NUCLEOTIDE SEQUENCE [LARGE SCALE GENOMIC DNA]</scope>
    <source>
        <strain evidence="2">ATCC 33323</strain>
        <strain evidence="3">ATCC 33323 / DSM 20243 / BCRC 14619 / CIP 102991 / JCM 1131 / KCTC 3163 / NCIMB 11718 / NCTC 13722 / AM63</strain>
    </source>
</reference>
<gene>
    <name evidence="1" type="ordered locus">LGAS_0597</name>
    <name evidence="2" type="ordered locus">LGAS_0659</name>
</gene>
<organism evidence="2 3">
    <name type="scientific">Lactobacillus gasseri (strain ATCC 33323 / DSM 20243 / BCRC 14619 / CIP 102991 / JCM 1131 / KCTC 3163 / NCIMB 11718 / NCTC 13722 / AM63)</name>
    <dbReference type="NCBI Taxonomy" id="324831"/>
    <lineage>
        <taxon>Bacteria</taxon>
        <taxon>Bacillati</taxon>
        <taxon>Bacillota</taxon>
        <taxon>Bacilli</taxon>
        <taxon>Lactobacillales</taxon>
        <taxon>Lactobacillaceae</taxon>
        <taxon>Lactobacillus</taxon>
    </lineage>
</organism>
<name>A0A805YYC5_LACGA</name>